<evidence type="ECO:0000313" key="2">
    <source>
        <dbReference type="Proteomes" id="UP000245207"/>
    </source>
</evidence>
<dbReference type="EMBL" id="PKPP01004772">
    <property type="protein sequence ID" value="PWA62843.1"/>
    <property type="molecule type" value="Genomic_DNA"/>
</dbReference>
<accession>A0A2U1MNK1</accession>
<dbReference type="STRING" id="35608.A0A2U1MNK1"/>
<organism evidence="1 2">
    <name type="scientific">Artemisia annua</name>
    <name type="common">Sweet wormwood</name>
    <dbReference type="NCBI Taxonomy" id="35608"/>
    <lineage>
        <taxon>Eukaryota</taxon>
        <taxon>Viridiplantae</taxon>
        <taxon>Streptophyta</taxon>
        <taxon>Embryophyta</taxon>
        <taxon>Tracheophyta</taxon>
        <taxon>Spermatophyta</taxon>
        <taxon>Magnoliopsida</taxon>
        <taxon>eudicotyledons</taxon>
        <taxon>Gunneridae</taxon>
        <taxon>Pentapetalae</taxon>
        <taxon>asterids</taxon>
        <taxon>campanulids</taxon>
        <taxon>Asterales</taxon>
        <taxon>Asteraceae</taxon>
        <taxon>Asteroideae</taxon>
        <taxon>Anthemideae</taxon>
        <taxon>Artemisiinae</taxon>
        <taxon>Artemisia</taxon>
    </lineage>
</organism>
<evidence type="ECO:0000313" key="1">
    <source>
        <dbReference type="EMBL" id="PWA62843.1"/>
    </source>
</evidence>
<dbReference type="Proteomes" id="UP000245207">
    <property type="component" value="Unassembled WGS sequence"/>
</dbReference>
<keyword evidence="2" id="KW-1185">Reference proteome</keyword>
<name>A0A2U1MNK1_ARTAN</name>
<reference evidence="1 2" key="1">
    <citation type="journal article" date="2018" name="Mol. Plant">
        <title>The genome of Artemisia annua provides insight into the evolution of Asteraceae family and artemisinin biosynthesis.</title>
        <authorList>
            <person name="Shen Q."/>
            <person name="Zhang L."/>
            <person name="Liao Z."/>
            <person name="Wang S."/>
            <person name="Yan T."/>
            <person name="Shi P."/>
            <person name="Liu M."/>
            <person name="Fu X."/>
            <person name="Pan Q."/>
            <person name="Wang Y."/>
            <person name="Lv Z."/>
            <person name="Lu X."/>
            <person name="Zhang F."/>
            <person name="Jiang W."/>
            <person name="Ma Y."/>
            <person name="Chen M."/>
            <person name="Hao X."/>
            <person name="Li L."/>
            <person name="Tang Y."/>
            <person name="Lv G."/>
            <person name="Zhou Y."/>
            <person name="Sun X."/>
            <person name="Brodelius P.E."/>
            <person name="Rose J.K.C."/>
            <person name="Tang K."/>
        </authorList>
    </citation>
    <scope>NUCLEOTIDE SEQUENCE [LARGE SCALE GENOMIC DNA]</scope>
    <source>
        <strain evidence="2">cv. Huhao1</strain>
        <tissue evidence="1">Leaf</tissue>
    </source>
</reference>
<sequence length="392" mass="43840">MVSMFLEIAVGQTADTTRQFLQPTKSKSKPKAIKVRHSMLITTQMLSFVCFTHMKRLIHFMVASSPGVPSKFTTYKASDAVLSIGFTLLKETGWQLEEAIQLFYIGNEAGAASAPCIPPPENEAFIPDQVLVEAERKFGSVNVKEYDGSEVRAPLPDIRDVLYDSQDLTGSYISDEEEKSQGVWDADLGGSTSAAESSNKNLASFYRPPFALIFNGPFEKENPLLLITGTIKKRAWCWSCVGEIESEKKIEQEEVADSRLSSWRRRCSRLVHLFVANWGKSAHNWDVGHKPASESHIMRSQEKDMHTPLSVAAQEAGILARQLDTGLPGINPRDHIGIIQCLDCLFFHLCSVNISKKLEFRRVNLSAEIKVINDATNSKHEEEKEACKRSKF</sequence>
<dbReference type="AlphaFoldDB" id="A0A2U1MNK1"/>
<dbReference type="OrthoDB" id="270602at2759"/>
<proteinExistence type="predicted"/>
<gene>
    <name evidence="1" type="ORF">CTI12_AA357510</name>
</gene>
<comment type="caution">
    <text evidence="1">The sequence shown here is derived from an EMBL/GenBank/DDBJ whole genome shotgun (WGS) entry which is preliminary data.</text>
</comment>
<protein>
    <submittedName>
        <fullName evidence="1">Thioredoxin-like fold</fullName>
    </submittedName>
</protein>